<dbReference type="Pfam" id="PF01185">
    <property type="entry name" value="Hydrophobin"/>
    <property type="match status" value="1"/>
</dbReference>
<dbReference type="AlphaFoldDB" id="A0A8H5BWI9"/>
<comment type="subcellular location">
    <subcellularLocation>
        <location evidence="1 6">Secreted</location>
        <location evidence="1 6">Cell wall</location>
    </subcellularLocation>
</comment>
<keyword evidence="3 6" id="KW-0134">Cell wall</keyword>
<proteinExistence type="inferred from homology"/>
<accession>A0A8H5BWI9</accession>
<evidence type="ECO:0000256" key="4">
    <source>
        <dbReference type="ARBA" id="ARBA00022525"/>
    </source>
</evidence>
<sequence>MMYNFPNHPTTSVIMQFKLAGLTTLAIVTLAAATPTGTDPSNQCNTGSLQCCNSVQAANSASIAGLLGLLGIVVSTLTGQVGVTCSPITAIGLGGSSCSAQPTASLLLAAPPSTSISEGYHQAQVIAEE</sequence>
<gene>
    <name evidence="7" type="ORF">D9619_009333</name>
</gene>
<evidence type="ECO:0000256" key="2">
    <source>
        <dbReference type="ARBA" id="ARBA00010446"/>
    </source>
</evidence>
<evidence type="ECO:0000256" key="6">
    <source>
        <dbReference type="RuleBase" id="RU365009"/>
    </source>
</evidence>
<dbReference type="GO" id="GO:0005199">
    <property type="term" value="F:structural constituent of cell wall"/>
    <property type="evidence" value="ECO:0007669"/>
    <property type="project" value="InterPro"/>
</dbReference>
<feature type="signal peptide" evidence="6">
    <location>
        <begin position="1"/>
        <end position="33"/>
    </location>
</feature>
<dbReference type="Proteomes" id="UP000567179">
    <property type="component" value="Unassembled WGS sequence"/>
</dbReference>
<keyword evidence="4 6" id="KW-0964">Secreted</keyword>
<keyword evidence="8" id="KW-1185">Reference proteome</keyword>
<evidence type="ECO:0000313" key="8">
    <source>
        <dbReference type="Proteomes" id="UP000567179"/>
    </source>
</evidence>
<keyword evidence="6" id="KW-0732">Signal</keyword>
<protein>
    <recommendedName>
        <fullName evidence="6">Hydrophobin</fullName>
    </recommendedName>
</protein>
<comment type="similarity">
    <text evidence="2 6">Belongs to the fungal hydrophobin family.</text>
</comment>
<name>A0A8H5BWI9_9AGAR</name>
<dbReference type="InterPro" id="IPR001338">
    <property type="entry name" value="Class_I_Hydrophobin"/>
</dbReference>
<dbReference type="EMBL" id="JAACJJ010000002">
    <property type="protein sequence ID" value="KAF5329813.1"/>
    <property type="molecule type" value="Genomic_DNA"/>
</dbReference>
<evidence type="ECO:0000256" key="1">
    <source>
        <dbReference type="ARBA" id="ARBA00004191"/>
    </source>
</evidence>
<dbReference type="GO" id="GO:0009277">
    <property type="term" value="C:fungal-type cell wall"/>
    <property type="evidence" value="ECO:0007669"/>
    <property type="project" value="InterPro"/>
</dbReference>
<dbReference type="CDD" id="cd23507">
    <property type="entry name" value="hydrophobin_I"/>
    <property type="match status" value="1"/>
</dbReference>
<keyword evidence="5 6" id="KW-1015">Disulfide bond</keyword>
<organism evidence="7 8">
    <name type="scientific">Psilocybe cf. subviscida</name>
    <dbReference type="NCBI Taxonomy" id="2480587"/>
    <lineage>
        <taxon>Eukaryota</taxon>
        <taxon>Fungi</taxon>
        <taxon>Dikarya</taxon>
        <taxon>Basidiomycota</taxon>
        <taxon>Agaricomycotina</taxon>
        <taxon>Agaricomycetes</taxon>
        <taxon>Agaricomycetidae</taxon>
        <taxon>Agaricales</taxon>
        <taxon>Agaricineae</taxon>
        <taxon>Strophariaceae</taxon>
        <taxon>Psilocybe</taxon>
    </lineage>
</organism>
<comment type="caution">
    <text evidence="7">The sequence shown here is derived from an EMBL/GenBank/DDBJ whole genome shotgun (WGS) entry which is preliminary data.</text>
</comment>
<evidence type="ECO:0000256" key="5">
    <source>
        <dbReference type="ARBA" id="ARBA00023157"/>
    </source>
</evidence>
<dbReference type="SMART" id="SM00075">
    <property type="entry name" value="HYDRO"/>
    <property type="match status" value="1"/>
</dbReference>
<feature type="chain" id="PRO_5034470660" description="Hydrophobin" evidence="6">
    <location>
        <begin position="34"/>
        <end position="129"/>
    </location>
</feature>
<evidence type="ECO:0000313" key="7">
    <source>
        <dbReference type="EMBL" id="KAF5329813.1"/>
    </source>
</evidence>
<reference evidence="7 8" key="1">
    <citation type="journal article" date="2020" name="ISME J.">
        <title>Uncovering the hidden diversity of litter-decomposition mechanisms in mushroom-forming fungi.</title>
        <authorList>
            <person name="Floudas D."/>
            <person name="Bentzer J."/>
            <person name="Ahren D."/>
            <person name="Johansson T."/>
            <person name="Persson P."/>
            <person name="Tunlid A."/>
        </authorList>
    </citation>
    <scope>NUCLEOTIDE SEQUENCE [LARGE SCALE GENOMIC DNA]</scope>
    <source>
        <strain evidence="7 8">CBS 101986</strain>
    </source>
</reference>
<dbReference type="OrthoDB" id="4225815at2759"/>
<evidence type="ECO:0000256" key="3">
    <source>
        <dbReference type="ARBA" id="ARBA00022512"/>
    </source>
</evidence>